<evidence type="ECO:0000313" key="2">
    <source>
        <dbReference type="EMBL" id="VDP93140.1"/>
    </source>
</evidence>
<evidence type="ECO:0000313" key="3">
    <source>
        <dbReference type="Proteomes" id="UP000272942"/>
    </source>
</evidence>
<dbReference type="OrthoDB" id="7758825at2759"/>
<evidence type="ECO:0000313" key="4">
    <source>
        <dbReference type="WBParaSite" id="ECPE_0001590801-mRNA-1"/>
    </source>
</evidence>
<dbReference type="WBParaSite" id="ECPE_0001590801-mRNA-1">
    <property type="protein sequence ID" value="ECPE_0001590801-mRNA-1"/>
    <property type="gene ID" value="ECPE_0001590801"/>
</dbReference>
<proteinExistence type="predicted"/>
<evidence type="ECO:0000256" key="1">
    <source>
        <dbReference type="SAM" id="MobiDB-lite"/>
    </source>
</evidence>
<organism evidence="4">
    <name type="scientific">Echinostoma caproni</name>
    <dbReference type="NCBI Taxonomy" id="27848"/>
    <lineage>
        <taxon>Eukaryota</taxon>
        <taxon>Metazoa</taxon>
        <taxon>Spiralia</taxon>
        <taxon>Lophotrochozoa</taxon>
        <taxon>Platyhelminthes</taxon>
        <taxon>Trematoda</taxon>
        <taxon>Digenea</taxon>
        <taxon>Plagiorchiida</taxon>
        <taxon>Echinostomata</taxon>
        <taxon>Echinostomatoidea</taxon>
        <taxon>Echinostomatidae</taxon>
        <taxon>Echinostoma</taxon>
    </lineage>
</organism>
<dbReference type="EMBL" id="UZAN01062076">
    <property type="protein sequence ID" value="VDP93140.1"/>
    <property type="molecule type" value="Genomic_DNA"/>
</dbReference>
<gene>
    <name evidence="2" type="ORF">ECPE_LOCUS15868</name>
</gene>
<dbReference type="Proteomes" id="UP000272942">
    <property type="component" value="Unassembled WGS sequence"/>
</dbReference>
<sequence length="250" mass="28760">MKPCNSFTTLNVPWLSHLQPWYNDGVLRCLPIPTTSTIAARNPHADYLSRHAISEQASTADCLLIQPLPASTADCLLIQPLPVSRSNLFRETRKCYRAIISCVRRGWRGDIKRRVPEFYKRRKEISVTCDDVVCYNDRIIVPPTLRTAVRNDLHSITQYIQLRDSPAKLFKSRVLRTNLHLESAEVVYRRDNDLQPSRGIVPEYGTKKELHPSTNVENSTEEPRRSERLLNKARCDYRKLELHSSCGDCS</sequence>
<name>A0A183B9I3_9TREM</name>
<reference evidence="4" key="1">
    <citation type="submission" date="2016-06" db="UniProtKB">
        <authorList>
            <consortium name="WormBaseParasite"/>
        </authorList>
    </citation>
    <scope>IDENTIFICATION</scope>
</reference>
<accession>A0A183B9I3</accession>
<reference evidence="2 3" key="2">
    <citation type="submission" date="2018-11" db="EMBL/GenBank/DDBJ databases">
        <authorList>
            <consortium name="Pathogen Informatics"/>
        </authorList>
    </citation>
    <scope>NUCLEOTIDE SEQUENCE [LARGE SCALE GENOMIC DNA]</scope>
    <source>
        <strain evidence="2 3">Egypt</strain>
    </source>
</reference>
<feature type="region of interest" description="Disordered" evidence="1">
    <location>
        <begin position="197"/>
        <end position="225"/>
    </location>
</feature>
<dbReference type="AlphaFoldDB" id="A0A183B9I3"/>
<protein>
    <submittedName>
        <fullName evidence="2 4">Uncharacterized protein</fullName>
    </submittedName>
</protein>
<keyword evidence="3" id="KW-1185">Reference proteome</keyword>